<reference evidence="1" key="1">
    <citation type="thesis" date="2020" institute="ProQuest LLC" country="789 East Eisenhower Parkway, Ann Arbor, MI, USA">
        <title>Comparative Genomics and Chromosome Evolution.</title>
        <authorList>
            <person name="Mudd A.B."/>
        </authorList>
    </citation>
    <scope>NUCLEOTIDE SEQUENCE</scope>
    <source>
        <strain evidence="1">237g6f4</strain>
        <tissue evidence="1">Blood</tissue>
    </source>
</reference>
<evidence type="ECO:0000313" key="2">
    <source>
        <dbReference type="Proteomes" id="UP000824782"/>
    </source>
</evidence>
<accession>A0AAV6ZRG8</accession>
<organism evidence="1 2">
    <name type="scientific">Engystomops pustulosus</name>
    <name type="common">Tungara frog</name>
    <name type="synonym">Physalaemus pustulosus</name>
    <dbReference type="NCBI Taxonomy" id="76066"/>
    <lineage>
        <taxon>Eukaryota</taxon>
        <taxon>Metazoa</taxon>
        <taxon>Chordata</taxon>
        <taxon>Craniata</taxon>
        <taxon>Vertebrata</taxon>
        <taxon>Euteleostomi</taxon>
        <taxon>Amphibia</taxon>
        <taxon>Batrachia</taxon>
        <taxon>Anura</taxon>
        <taxon>Neobatrachia</taxon>
        <taxon>Hyloidea</taxon>
        <taxon>Leptodactylidae</taxon>
        <taxon>Leiuperinae</taxon>
        <taxon>Engystomops</taxon>
    </lineage>
</organism>
<protein>
    <submittedName>
        <fullName evidence="1">Uncharacterized protein</fullName>
    </submittedName>
</protein>
<comment type="caution">
    <text evidence="1">The sequence shown here is derived from an EMBL/GenBank/DDBJ whole genome shotgun (WGS) entry which is preliminary data.</text>
</comment>
<evidence type="ECO:0000313" key="1">
    <source>
        <dbReference type="EMBL" id="KAG8550064.1"/>
    </source>
</evidence>
<keyword evidence="2" id="KW-1185">Reference proteome</keyword>
<name>A0AAV6ZRG8_ENGPU</name>
<gene>
    <name evidence="1" type="ORF">GDO81_029109</name>
</gene>
<dbReference type="EMBL" id="WNYA01000093">
    <property type="protein sequence ID" value="KAG8550064.1"/>
    <property type="molecule type" value="Genomic_DNA"/>
</dbReference>
<sequence length="83" mass="9287">MRCNNPYDPLFTLCSIHNSGLISFEGIGGINLICEEKHFTIASNIHSTFHSSGDSQNTKGQFSGLLLSHIRNTHHLAMYRQIL</sequence>
<dbReference type="Proteomes" id="UP000824782">
    <property type="component" value="Unassembled WGS sequence"/>
</dbReference>
<proteinExistence type="predicted"/>
<dbReference type="AlphaFoldDB" id="A0AAV6ZRG8"/>